<dbReference type="InterPro" id="IPR006139">
    <property type="entry name" value="D-isomer_2_OHA_DH_cat_dom"/>
</dbReference>
<dbReference type="GO" id="GO:0045944">
    <property type="term" value="P:positive regulation of transcription by RNA polymerase II"/>
    <property type="evidence" value="ECO:0007669"/>
    <property type="project" value="TreeGrafter"/>
</dbReference>
<dbReference type="SUPFAM" id="SSF52283">
    <property type="entry name" value="Formate/glycerate dehydrogenase catalytic domain-like"/>
    <property type="match status" value="1"/>
</dbReference>
<dbReference type="PANTHER" id="PTHR37534">
    <property type="entry name" value="TRANSCRIPTIONAL ACTIVATOR PROTEIN UGA3"/>
    <property type="match status" value="1"/>
</dbReference>
<evidence type="ECO:0000313" key="5">
    <source>
        <dbReference type="EMBL" id="KAF2180355.1"/>
    </source>
</evidence>
<dbReference type="GO" id="GO:0000981">
    <property type="term" value="F:DNA-binding transcription factor activity, RNA polymerase II-specific"/>
    <property type="evidence" value="ECO:0007669"/>
    <property type="project" value="InterPro"/>
</dbReference>
<dbReference type="SMART" id="SM00066">
    <property type="entry name" value="GAL4"/>
    <property type="match status" value="1"/>
</dbReference>
<accession>A0A6A6DMN1</accession>
<sequence length="740" mass="81749">MDGGDNAGAMDTAERPITGGSAKGTRTSSNNRRKPKSRTGCQRCKSKRRRCDESKPACSECVKRGQICPGYQGRSLRWRYMFQDDSDIVPTGNDNVCLSIDRPALAQLDPTGISNMASNEELDQRQNAPQATDEHESIVSCLDSWCLDQSPEMDLLDSSLFQVNSPTERVLGLLNSTFPLDNLSVLHQRLSNTTIPAFLIHLPTILVQYYFDYVCAIFSSFDSALNPFRTTVGQLWTCNAAIYFAIQSMSAASLANDFPSMRAVGLQMQQHAYECLQDEIRANSPLRDANATFFALLMIGSTTAWHNGGDLGLGYLEVARSFLAHQPNIHVDQDANLEKQYSFFKQCLLYWNMSIAFVAEETQELTDSEDASSSAPDPPLYFVNGQTLPHPWKGPLPEILDLFYKTARLVRVARKTSFWHLEPVDIFPPDFSGLLLDGSGLSQRAEHLEEALLACDILSDAGSVPTGDQNTPPSHFITLAEIYRCVALLQIYHVFPSIFSQRILLQGGSATQSEAIENPSEKTPLPFPIAFPSPFHSVPDGRRLLALHIVSLLDQLPTTSGTRCMQPVLLVATAGDLSFSTRSLFSIGATSLTGFNIQDLEVARARRRVTTRLNELMQILPKPPIERIYNIASQSYVDEMKRLIQLPAEVVNQIDARSSLSSYIRARTGSPTTWKCNNYCNSIGTDICGDNRVMTCLKLTCVSGVGRDHIDLEACQARGIRICNTPVATVEAVAEHAIAL</sequence>
<dbReference type="AlphaFoldDB" id="A0A6A6DMN1"/>
<dbReference type="InterPro" id="IPR021858">
    <property type="entry name" value="Fun_TF"/>
</dbReference>
<evidence type="ECO:0000256" key="3">
    <source>
        <dbReference type="SAM" id="MobiDB-lite"/>
    </source>
</evidence>
<reference evidence="5" key="1">
    <citation type="journal article" date="2020" name="Stud. Mycol.">
        <title>101 Dothideomycetes genomes: a test case for predicting lifestyles and emergence of pathogens.</title>
        <authorList>
            <person name="Haridas S."/>
            <person name="Albert R."/>
            <person name="Binder M."/>
            <person name="Bloem J."/>
            <person name="Labutti K."/>
            <person name="Salamov A."/>
            <person name="Andreopoulos B."/>
            <person name="Baker S."/>
            <person name="Barry K."/>
            <person name="Bills G."/>
            <person name="Bluhm B."/>
            <person name="Cannon C."/>
            <person name="Castanera R."/>
            <person name="Culley D."/>
            <person name="Daum C."/>
            <person name="Ezra D."/>
            <person name="Gonzalez J."/>
            <person name="Henrissat B."/>
            <person name="Kuo A."/>
            <person name="Liang C."/>
            <person name="Lipzen A."/>
            <person name="Lutzoni F."/>
            <person name="Magnuson J."/>
            <person name="Mondo S."/>
            <person name="Nolan M."/>
            <person name="Ohm R."/>
            <person name="Pangilinan J."/>
            <person name="Park H.-J."/>
            <person name="Ramirez L."/>
            <person name="Alfaro M."/>
            <person name="Sun H."/>
            <person name="Tritt A."/>
            <person name="Yoshinaga Y."/>
            <person name="Zwiers L.-H."/>
            <person name="Turgeon B."/>
            <person name="Goodwin S."/>
            <person name="Spatafora J."/>
            <person name="Crous P."/>
            <person name="Grigoriev I."/>
        </authorList>
    </citation>
    <scope>NUCLEOTIDE SEQUENCE</scope>
    <source>
        <strain evidence="5">CBS 207.26</strain>
    </source>
</reference>
<evidence type="ECO:0000256" key="2">
    <source>
        <dbReference type="ARBA" id="ARBA00023242"/>
    </source>
</evidence>
<name>A0A6A6DMN1_9PEZI</name>
<dbReference type="Pfam" id="PF00172">
    <property type="entry name" value="Zn_clus"/>
    <property type="match status" value="1"/>
</dbReference>
<feature type="region of interest" description="Disordered" evidence="3">
    <location>
        <begin position="1"/>
        <end position="41"/>
    </location>
</feature>
<dbReference type="Pfam" id="PF00389">
    <property type="entry name" value="2-Hacid_dh"/>
    <property type="match status" value="1"/>
</dbReference>
<evidence type="ECO:0000256" key="1">
    <source>
        <dbReference type="ARBA" id="ARBA00004123"/>
    </source>
</evidence>
<gene>
    <name evidence="5" type="ORF">K469DRAFT_753359</name>
</gene>
<dbReference type="SUPFAM" id="SSF57701">
    <property type="entry name" value="Zn2/Cys6 DNA-binding domain"/>
    <property type="match status" value="1"/>
</dbReference>
<comment type="subcellular location">
    <subcellularLocation>
        <location evidence="1">Nucleus</location>
    </subcellularLocation>
</comment>
<feature type="domain" description="Zn(2)-C6 fungal-type" evidence="4">
    <location>
        <begin position="40"/>
        <end position="68"/>
    </location>
</feature>
<dbReference type="Pfam" id="PF11951">
    <property type="entry name" value="Fungal_trans_2"/>
    <property type="match status" value="1"/>
</dbReference>
<dbReference type="PANTHER" id="PTHR37534:SF11">
    <property type="entry name" value="ZN(II)2CYS6 TRANSCRIPTION FACTOR (EUROFUNG)"/>
    <property type="match status" value="1"/>
</dbReference>
<dbReference type="EMBL" id="ML994658">
    <property type="protein sequence ID" value="KAF2180355.1"/>
    <property type="molecule type" value="Genomic_DNA"/>
</dbReference>
<dbReference type="GO" id="GO:0005634">
    <property type="term" value="C:nucleus"/>
    <property type="evidence" value="ECO:0007669"/>
    <property type="project" value="UniProtKB-SubCell"/>
</dbReference>
<proteinExistence type="predicted"/>
<keyword evidence="6" id="KW-1185">Reference proteome</keyword>
<dbReference type="GO" id="GO:0000976">
    <property type="term" value="F:transcription cis-regulatory region binding"/>
    <property type="evidence" value="ECO:0007669"/>
    <property type="project" value="TreeGrafter"/>
</dbReference>
<organism evidence="5 6">
    <name type="scientific">Zopfia rhizophila CBS 207.26</name>
    <dbReference type="NCBI Taxonomy" id="1314779"/>
    <lineage>
        <taxon>Eukaryota</taxon>
        <taxon>Fungi</taxon>
        <taxon>Dikarya</taxon>
        <taxon>Ascomycota</taxon>
        <taxon>Pezizomycotina</taxon>
        <taxon>Dothideomycetes</taxon>
        <taxon>Dothideomycetes incertae sedis</taxon>
        <taxon>Zopfiaceae</taxon>
        <taxon>Zopfia</taxon>
    </lineage>
</organism>
<dbReference type="GO" id="GO:0016616">
    <property type="term" value="F:oxidoreductase activity, acting on the CH-OH group of donors, NAD or NADP as acceptor"/>
    <property type="evidence" value="ECO:0007669"/>
    <property type="project" value="InterPro"/>
</dbReference>
<dbReference type="GO" id="GO:0051287">
    <property type="term" value="F:NAD binding"/>
    <property type="evidence" value="ECO:0007669"/>
    <property type="project" value="InterPro"/>
</dbReference>
<keyword evidence="2" id="KW-0539">Nucleus</keyword>
<dbReference type="PROSITE" id="PS50048">
    <property type="entry name" value="ZN2_CY6_FUNGAL_2"/>
    <property type="match status" value="1"/>
</dbReference>
<dbReference type="Proteomes" id="UP000800200">
    <property type="component" value="Unassembled WGS sequence"/>
</dbReference>
<evidence type="ECO:0000259" key="4">
    <source>
        <dbReference type="PROSITE" id="PS50048"/>
    </source>
</evidence>
<dbReference type="InterPro" id="IPR036864">
    <property type="entry name" value="Zn2-C6_fun-type_DNA-bd_sf"/>
</dbReference>
<dbReference type="CDD" id="cd12148">
    <property type="entry name" value="fungal_TF_MHR"/>
    <property type="match status" value="1"/>
</dbReference>
<dbReference type="GO" id="GO:0008270">
    <property type="term" value="F:zinc ion binding"/>
    <property type="evidence" value="ECO:0007669"/>
    <property type="project" value="InterPro"/>
</dbReference>
<dbReference type="InterPro" id="IPR001138">
    <property type="entry name" value="Zn2Cys6_DnaBD"/>
</dbReference>
<dbReference type="OrthoDB" id="4835445at2759"/>
<dbReference type="PROSITE" id="PS00463">
    <property type="entry name" value="ZN2_CY6_FUNGAL_1"/>
    <property type="match status" value="1"/>
</dbReference>
<dbReference type="Gene3D" id="3.40.50.720">
    <property type="entry name" value="NAD(P)-binding Rossmann-like Domain"/>
    <property type="match status" value="1"/>
</dbReference>
<evidence type="ECO:0000313" key="6">
    <source>
        <dbReference type="Proteomes" id="UP000800200"/>
    </source>
</evidence>
<dbReference type="CDD" id="cd00067">
    <property type="entry name" value="GAL4"/>
    <property type="match status" value="1"/>
</dbReference>
<protein>
    <recommendedName>
        <fullName evidence="4">Zn(2)-C6 fungal-type domain-containing protein</fullName>
    </recommendedName>
</protein>